<dbReference type="InterPro" id="IPR050781">
    <property type="entry name" value="CWC22_splicing_factor"/>
</dbReference>
<feature type="compositionally biased region" description="Basic and acidic residues" evidence="7">
    <location>
        <begin position="41"/>
        <end position="52"/>
    </location>
</feature>
<dbReference type="Pfam" id="PF02847">
    <property type="entry name" value="MA3"/>
    <property type="match status" value="1"/>
</dbReference>
<dbReference type="GeneID" id="66075524"/>
<dbReference type="InterPro" id="IPR003890">
    <property type="entry name" value="MIF4G-like_typ-3"/>
</dbReference>
<dbReference type="AlphaFoldDB" id="A0A9P7S5S9"/>
<protein>
    <submittedName>
        <fullName evidence="9">Pre-mRNA-splicing factor cwc22</fullName>
    </submittedName>
</protein>
<dbReference type="Gene3D" id="1.25.40.180">
    <property type="match status" value="1"/>
</dbReference>
<dbReference type="PANTHER" id="PTHR18034">
    <property type="entry name" value="CELL CYCLE CONTROL PROTEIN CWF22-RELATED"/>
    <property type="match status" value="1"/>
</dbReference>
<feature type="compositionally biased region" description="Basic residues" evidence="7">
    <location>
        <begin position="663"/>
        <end position="683"/>
    </location>
</feature>
<feature type="compositionally biased region" description="Basic and acidic residues" evidence="7">
    <location>
        <begin position="805"/>
        <end position="842"/>
    </location>
</feature>
<evidence type="ECO:0000259" key="8">
    <source>
        <dbReference type="PROSITE" id="PS51366"/>
    </source>
</evidence>
<proteinExistence type="inferred from homology"/>
<organism evidence="9 10">
    <name type="scientific">Marasmius oreades</name>
    <name type="common">fairy-ring Marasmius</name>
    <dbReference type="NCBI Taxonomy" id="181124"/>
    <lineage>
        <taxon>Eukaryota</taxon>
        <taxon>Fungi</taxon>
        <taxon>Dikarya</taxon>
        <taxon>Basidiomycota</taxon>
        <taxon>Agaricomycotina</taxon>
        <taxon>Agaricomycetes</taxon>
        <taxon>Agaricomycetidae</taxon>
        <taxon>Agaricales</taxon>
        <taxon>Marasmiineae</taxon>
        <taxon>Marasmiaceae</taxon>
        <taxon>Marasmius</taxon>
    </lineage>
</organism>
<dbReference type="Pfam" id="PF02854">
    <property type="entry name" value="MIF4G"/>
    <property type="match status" value="1"/>
</dbReference>
<evidence type="ECO:0000256" key="5">
    <source>
        <dbReference type="ARBA" id="ARBA00023187"/>
    </source>
</evidence>
<comment type="function">
    <text evidence="1">Involved in pre-mRNA splicing.</text>
</comment>
<dbReference type="InterPro" id="IPR003891">
    <property type="entry name" value="Initiation_fac_eIF4g_MI"/>
</dbReference>
<dbReference type="GO" id="GO:0071013">
    <property type="term" value="C:catalytic step 2 spliceosome"/>
    <property type="evidence" value="ECO:0007669"/>
    <property type="project" value="TreeGrafter"/>
</dbReference>
<reference evidence="9" key="1">
    <citation type="journal article" date="2021" name="Genome Biol. Evol.">
        <title>The assembled and annotated genome of the fairy-ring fungus Marasmius oreades.</title>
        <authorList>
            <person name="Hiltunen M."/>
            <person name="Ament-Velasquez S.L."/>
            <person name="Johannesson H."/>
        </authorList>
    </citation>
    <scope>NUCLEOTIDE SEQUENCE</scope>
    <source>
        <strain evidence="9">03SP1</strain>
    </source>
</reference>
<keyword evidence="10" id="KW-1185">Reference proteome</keyword>
<feature type="region of interest" description="Disordered" evidence="7">
    <location>
        <begin position="1"/>
        <end position="52"/>
    </location>
</feature>
<comment type="similarity">
    <text evidence="3">Belongs to the CWC22 family.</text>
</comment>
<gene>
    <name evidence="9" type="primary">CWC22</name>
    <name evidence="9" type="ORF">E1B28_006448</name>
</gene>
<name>A0A9P7S5S9_9AGAR</name>
<dbReference type="EMBL" id="CM032183">
    <property type="protein sequence ID" value="KAG7095738.1"/>
    <property type="molecule type" value="Genomic_DNA"/>
</dbReference>
<feature type="compositionally biased region" description="Basic and acidic residues" evidence="7">
    <location>
        <begin position="769"/>
        <end position="780"/>
    </location>
</feature>
<evidence type="ECO:0000256" key="1">
    <source>
        <dbReference type="ARBA" id="ARBA00003777"/>
    </source>
</evidence>
<dbReference type="GO" id="GO:0003723">
    <property type="term" value="F:RNA binding"/>
    <property type="evidence" value="ECO:0007669"/>
    <property type="project" value="InterPro"/>
</dbReference>
<dbReference type="RefSeq" id="XP_043012208.1">
    <property type="nucleotide sequence ID" value="XM_043151115.1"/>
</dbReference>
<feature type="compositionally biased region" description="Basic and acidic residues" evidence="7">
    <location>
        <begin position="684"/>
        <end position="693"/>
    </location>
</feature>
<accession>A0A9P7S5S9</accession>
<dbReference type="SMART" id="SM00544">
    <property type="entry name" value="MA3"/>
    <property type="match status" value="1"/>
</dbReference>
<keyword evidence="5" id="KW-0508">mRNA splicing</keyword>
<dbReference type="OrthoDB" id="1924287at2759"/>
<feature type="compositionally biased region" description="Acidic residues" evidence="7">
    <location>
        <begin position="379"/>
        <end position="403"/>
    </location>
</feature>
<comment type="caution">
    <text evidence="9">The sequence shown here is derived from an EMBL/GenBank/DDBJ whole genome shotgun (WGS) entry which is preliminary data.</text>
</comment>
<feature type="compositionally biased region" description="Low complexity" evidence="7">
    <location>
        <begin position="630"/>
        <end position="641"/>
    </location>
</feature>
<dbReference type="Proteomes" id="UP001049176">
    <property type="component" value="Chromosome 3"/>
</dbReference>
<feature type="compositionally biased region" description="Acidic residues" evidence="7">
    <location>
        <begin position="642"/>
        <end position="653"/>
    </location>
</feature>
<evidence type="ECO:0000256" key="4">
    <source>
        <dbReference type="ARBA" id="ARBA00022664"/>
    </source>
</evidence>
<evidence type="ECO:0000256" key="7">
    <source>
        <dbReference type="SAM" id="MobiDB-lite"/>
    </source>
</evidence>
<keyword evidence="6" id="KW-0539">Nucleus</keyword>
<evidence type="ECO:0000256" key="6">
    <source>
        <dbReference type="ARBA" id="ARBA00023242"/>
    </source>
</evidence>
<feature type="domain" description="MI" evidence="8">
    <location>
        <begin position="418"/>
        <end position="534"/>
    </location>
</feature>
<feature type="region of interest" description="Disordered" evidence="7">
    <location>
        <begin position="625"/>
        <end position="842"/>
    </location>
</feature>
<dbReference type="SUPFAM" id="SSF48371">
    <property type="entry name" value="ARM repeat"/>
    <property type="match status" value="1"/>
</dbReference>
<feature type="compositionally biased region" description="Basic and acidic residues" evidence="7">
    <location>
        <begin position="725"/>
        <end position="746"/>
    </location>
</feature>
<evidence type="ECO:0000313" key="10">
    <source>
        <dbReference type="Proteomes" id="UP001049176"/>
    </source>
</evidence>
<feature type="compositionally biased region" description="Basic residues" evidence="7">
    <location>
        <begin position="794"/>
        <end position="804"/>
    </location>
</feature>
<dbReference type="PANTHER" id="PTHR18034:SF3">
    <property type="entry name" value="PRE-MRNA-SPLICING FACTOR CWC22 HOMOLOG"/>
    <property type="match status" value="1"/>
</dbReference>
<dbReference type="SMART" id="SM00543">
    <property type="entry name" value="MIF4G"/>
    <property type="match status" value="1"/>
</dbReference>
<dbReference type="PROSITE" id="PS51366">
    <property type="entry name" value="MI"/>
    <property type="match status" value="1"/>
</dbReference>
<dbReference type="KEGG" id="more:E1B28_006448"/>
<evidence type="ECO:0000313" key="9">
    <source>
        <dbReference type="EMBL" id="KAG7095738.1"/>
    </source>
</evidence>
<evidence type="ECO:0000256" key="2">
    <source>
        <dbReference type="ARBA" id="ARBA00004123"/>
    </source>
</evidence>
<keyword evidence="4" id="KW-0507">mRNA processing</keyword>
<dbReference type="GO" id="GO:0000398">
    <property type="term" value="P:mRNA splicing, via spliceosome"/>
    <property type="evidence" value="ECO:0007669"/>
    <property type="project" value="TreeGrafter"/>
</dbReference>
<dbReference type="FunFam" id="1.25.40.180:FF:000004">
    <property type="entry name" value="pre-mRNA-splicing factor CWC22 homolog"/>
    <property type="match status" value="1"/>
</dbReference>
<feature type="region of interest" description="Disordered" evidence="7">
    <location>
        <begin position="377"/>
        <end position="409"/>
    </location>
</feature>
<dbReference type="InterPro" id="IPR016024">
    <property type="entry name" value="ARM-type_fold"/>
</dbReference>
<comment type="subcellular location">
    <subcellularLocation>
        <location evidence="2">Nucleus</location>
    </subcellularLocation>
</comment>
<evidence type="ECO:0000256" key="3">
    <source>
        <dbReference type="ARBA" id="ARBA00006856"/>
    </source>
</evidence>
<sequence length="842" mass="96448">MESPKAEGSSVHKRKRSLSPTDDIPPSSRRRSRSPVLPRGVRVDDIDPVRRAERERQLAARVAAMELDKIEKPKEEKEKAKEKEKEFNAKAEFQKLVGSRSGGVYMPPARLRALQAAAANDKTSTEYQRLSWDALRKSITGIVNRVNITNIKQVVPELFSENLIRGRGLFARSIMKAQAASLPFTPVFAALVAIINSKLPQVGELVLTRLISQFRRAFKRNDKTVCLSTTTFIGHLVNQAVAHEIIALQILVLLLERPTDDSIEIAVGFMREVGAFLAENSPKANATVYERFRAVLNEGAISHRVQYMIEVLMQVRKDKYKDNPILPEGLDLVEEDEQITHQIQLEEELQVQEGLNIFKFDPNYLENEDKYKSIKNEILGEDSDEESGSEESSGEDEDEDEVEAKEGIEDRTETNLVNLRRTIYLSIMNALNYEEAVHKLLKVQLSEGQEIELVNMIIECCSQVRSYSTFYGLIGERFSKLNRVWTDCFEQAFANYYGTVHRYETNRLRNIARFFGHMLASDAISWVVFECIKINEDDTTSSGRIFIKIMMQEMMESMGLKTLAERFKDPEVHKACEGMFPTDVPKNTRFAINYFTSIGLGIVTEEMREYLKNAPRLIMEQRRAMLEAESSSSDSDSSNSDSDSDSSDSDSSDSDSSSLSDHSRRRTSRHRRSSSPPDRRRRPSSRDSVDHKTSPYRGRSISRTPPPRRRRDDTPPRARQTNSMDSRDKKMDLYSRRGPGDRDPPPHRYNGRGRSPSRSESPPPRTRQGGRDRDISPDRNGHHRGGRSMSSSRSRSRSRSPPRRMRNDYVDKRDSRDRTRNDSREQSFRDGRERDGGYERRR</sequence>